<evidence type="ECO:0000313" key="3">
    <source>
        <dbReference type="EMBL" id="OGW97525.1"/>
    </source>
</evidence>
<dbReference type="InterPro" id="IPR001279">
    <property type="entry name" value="Metallo-B-lactamas"/>
</dbReference>
<dbReference type="InterPro" id="IPR008254">
    <property type="entry name" value="Flavodoxin/NO_synth"/>
</dbReference>
<keyword evidence="3" id="KW-0378">Hydrolase</keyword>
<dbReference type="InterPro" id="IPR029039">
    <property type="entry name" value="Flavoprotein-like_sf"/>
</dbReference>
<dbReference type="SUPFAM" id="SSF56281">
    <property type="entry name" value="Metallo-hydrolase/oxidoreductase"/>
    <property type="match status" value="1"/>
</dbReference>
<dbReference type="InterPro" id="IPR045761">
    <property type="entry name" value="ODP_dom"/>
</dbReference>
<feature type="domain" description="Flavodoxin-like" evidence="2">
    <location>
        <begin position="257"/>
        <end position="395"/>
    </location>
</feature>
<dbReference type="Pfam" id="PF19583">
    <property type="entry name" value="ODP"/>
    <property type="match status" value="1"/>
</dbReference>
<proteinExistence type="inferred from homology"/>
<dbReference type="AlphaFoldDB" id="A0A1G1KXD1"/>
<dbReference type="PANTHER" id="PTHR43717">
    <property type="entry name" value="ANAEROBIC NITRIC OXIDE REDUCTASE FLAVORUBREDOXIN"/>
    <property type="match status" value="1"/>
</dbReference>
<dbReference type="SUPFAM" id="SSF52218">
    <property type="entry name" value="Flavoproteins"/>
    <property type="match status" value="1"/>
</dbReference>
<dbReference type="Pfam" id="PF00258">
    <property type="entry name" value="Flavodoxin_1"/>
    <property type="match status" value="1"/>
</dbReference>
<sequence length="402" mass="45336">MNESLPFQAVKISEHVYWVGAIDWNLRDFHGYATERGTTYNAFLILADKVTLIDTVKKPFKDEMLSRIRSVIDPLKIEYIVSNHSEMDHSGCLPEIIDFLKPKKVFASVRGEKALSGHFRFKDQITPLKTGENIPLGNMNLSVVETPMLHWPDSMFTFLDSDGVLFSQDGFGMHLATVERFADELPSELLEYEEKKYYANIILPYSKMVLSTLESFTKLNFPVKIVAPDHGPVWRQGWQKLFELYKKWAMQKPAKKAVIVYDTMWESTDKMARAISEGIASVGILTRMMPLKGSHRSNIATEVLDAGALIVGSPTLNDNLYPTVADCMTYLKGLKPQNLIGAVFGSYGWNPAAVEQLKELLKAMNVELVGEGVKVRYVPDDEALMECRNLGKQVGARLKEIC</sequence>
<evidence type="ECO:0000256" key="1">
    <source>
        <dbReference type="ARBA" id="ARBA00007121"/>
    </source>
</evidence>
<dbReference type="GO" id="GO:0016787">
    <property type="term" value="F:hydrolase activity"/>
    <property type="evidence" value="ECO:0007669"/>
    <property type="project" value="UniProtKB-KW"/>
</dbReference>
<organism evidence="3 4">
    <name type="scientific">Candidatus Danuiimicrobium aquiferis</name>
    <dbReference type="NCBI Taxonomy" id="1801832"/>
    <lineage>
        <taxon>Bacteria</taxon>
        <taxon>Pseudomonadati</taxon>
        <taxon>Candidatus Omnitrophota</taxon>
        <taxon>Candidatus Danuiimicrobium</taxon>
    </lineage>
</organism>
<comment type="caution">
    <text evidence="3">The sequence shown here is derived from an EMBL/GenBank/DDBJ whole genome shotgun (WGS) entry which is preliminary data.</text>
</comment>
<dbReference type="PROSITE" id="PS50902">
    <property type="entry name" value="FLAVODOXIN_LIKE"/>
    <property type="match status" value="1"/>
</dbReference>
<protein>
    <submittedName>
        <fullName evidence="3">MBL fold metallo-hydrolase</fullName>
    </submittedName>
</protein>
<dbReference type="PIRSF" id="PIRSF005243">
    <property type="entry name" value="ROO"/>
    <property type="match status" value="1"/>
</dbReference>
<reference evidence="3 4" key="1">
    <citation type="journal article" date="2016" name="Nat. Commun.">
        <title>Thousands of microbial genomes shed light on interconnected biogeochemical processes in an aquifer system.</title>
        <authorList>
            <person name="Anantharaman K."/>
            <person name="Brown C.T."/>
            <person name="Hug L.A."/>
            <person name="Sharon I."/>
            <person name="Castelle C.J."/>
            <person name="Probst A.J."/>
            <person name="Thomas B.C."/>
            <person name="Singh A."/>
            <person name="Wilkins M.J."/>
            <person name="Karaoz U."/>
            <person name="Brodie E.L."/>
            <person name="Williams K.H."/>
            <person name="Hubbard S.S."/>
            <person name="Banfield J.F."/>
        </authorList>
    </citation>
    <scope>NUCLEOTIDE SEQUENCE [LARGE SCALE GENOMIC DNA]</scope>
</reference>
<accession>A0A1G1KXD1</accession>
<dbReference type="Gene3D" id="3.40.50.360">
    <property type="match status" value="1"/>
</dbReference>
<dbReference type="Gene3D" id="3.60.15.10">
    <property type="entry name" value="Ribonuclease Z/Hydroxyacylglutathione hydrolase-like"/>
    <property type="match status" value="1"/>
</dbReference>
<dbReference type="GO" id="GO:0016491">
    <property type="term" value="F:oxidoreductase activity"/>
    <property type="evidence" value="ECO:0007669"/>
    <property type="project" value="InterPro"/>
</dbReference>
<dbReference type="InterPro" id="IPR036866">
    <property type="entry name" value="RibonucZ/Hydroxyglut_hydro"/>
</dbReference>
<evidence type="ECO:0000313" key="4">
    <source>
        <dbReference type="Proteomes" id="UP000178187"/>
    </source>
</evidence>
<dbReference type="CDD" id="cd07709">
    <property type="entry name" value="flavodiiron_proteins_MBL-fold"/>
    <property type="match status" value="1"/>
</dbReference>
<dbReference type="PANTHER" id="PTHR43717:SF1">
    <property type="entry name" value="ANAEROBIC NITRIC OXIDE REDUCTASE FLAVORUBREDOXIN"/>
    <property type="match status" value="1"/>
</dbReference>
<dbReference type="Proteomes" id="UP000178187">
    <property type="component" value="Unassembled WGS sequence"/>
</dbReference>
<dbReference type="GO" id="GO:0009055">
    <property type="term" value="F:electron transfer activity"/>
    <property type="evidence" value="ECO:0007669"/>
    <property type="project" value="InterPro"/>
</dbReference>
<gene>
    <name evidence="3" type="ORF">A3G33_05055</name>
</gene>
<dbReference type="GO" id="GO:0010181">
    <property type="term" value="F:FMN binding"/>
    <property type="evidence" value="ECO:0007669"/>
    <property type="project" value="InterPro"/>
</dbReference>
<dbReference type="EMBL" id="MHFR01000041">
    <property type="protein sequence ID" value="OGW97525.1"/>
    <property type="molecule type" value="Genomic_DNA"/>
</dbReference>
<comment type="similarity">
    <text evidence="1">In the N-terminal section; belongs to the zinc metallo-hydrolase group 3 family.</text>
</comment>
<dbReference type="SMART" id="SM00849">
    <property type="entry name" value="Lactamase_B"/>
    <property type="match status" value="1"/>
</dbReference>
<dbReference type="GO" id="GO:0046872">
    <property type="term" value="F:metal ion binding"/>
    <property type="evidence" value="ECO:0007669"/>
    <property type="project" value="InterPro"/>
</dbReference>
<evidence type="ECO:0000259" key="2">
    <source>
        <dbReference type="PROSITE" id="PS50902"/>
    </source>
</evidence>
<dbReference type="InterPro" id="IPR016440">
    <property type="entry name" value="Rubredoxin-O_OxRdtase"/>
</dbReference>
<name>A0A1G1KXD1_9BACT</name>